<feature type="region of interest" description="Disordered" evidence="1">
    <location>
        <begin position="1"/>
        <end position="21"/>
    </location>
</feature>
<evidence type="ECO:0000256" key="1">
    <source>
        <dbReference type="SAM" id="MobiDB-lite"/>
    </source>
</evidence>
<proteinExistence type="predicted"/>
<organism evidence="2 3">
    <name type="scientific">Rubneribacter badeniensis</name>
    <dbReference type="NCBI Taxonomy" id="2070688"/>
    <lineage>
        <taxon>Bacteria</taxon>
        <taxon>Bacillati</taxon>
        <taxon>Actinomycetota</taxon>
        <taxon>Coriobacteriia</taxon>
        <taxon>Eggerthellales</taxon>
        <taxon>Eggerthellaceae</taxon>
        <taxon>Rubneribacter</taxon>
    </lineage>
</organism>
<dbReference type="AlphaFoldDB" id="A0A2K2U8D2"/>
<protein>
    <submittedName>
        <fullName evidence="2">Uncharacterized protein</fullName>
    </submittedName>
</protein>
<accession>A0A2K2U8D2</accession>
<dbReference type="Proteomes" id="UP000236488">
    <property type="component" value="Unassembled WGS sequence"/>
</dbReference>
<gene>
    <name evidence="2" type="ORF">C2L80_00740</name>
</gene>
<name>A0A2K2U8D2_9ACTN</name>
<dbReference type="EMBL" id="PPEL01000002">
    <property type="protein sequence ID" value="PNV66458.1"/>
    <property type="molecule type" value="Genomic_DNA"/>
</dbReference>
<evidence type="ECO:0000313" key="2">
    <source>
        <dbReference type="EMBL" id="PNV66458.1"/>
    </source>
</evidence>
<reference evidence="2 3" key="1">
    <citation type="journal article" date="2018" name="Int. J. Syst. Evol. Microbiol.">
        <title>Rubneribacter badeniensis gen. nov., sp. nov. and Enteroscipio rubneri gen. nov., sp. nov., new members of the Eggerthellaceae isolated from human faeces.</title>
        <authorList>
            <person name="Danylec N."/>
            <person name="Gobl A."/>
            <person name="Stoll D.A."/>
            <person name="Hetzer B."/>
            <person name="Kulling S.E."/>
            <person name="Huch M."/>
        </authorList>
    </citation>
    <scope>NUCLEOTIDE SEQUENCE [LARGE SCALE GENOMIC DNA]</scope>
    <source>
        <strain evidence="2 3">ResAG-85</strain>
    </source>
</reference>
<sequence>MLAREVVQPTPSGAQRLERDPLSRLSERDGELAVRGLIRVAWSCDANDYRDERGESPFFDGKSADFVVLFAVRGFSIQVAAGVMTDEDSEEPLRAPVSLATRMGEVVVVVVISRLLGEPFEIELFERGIIAEFFFGSGDARGSIARW</sequence>
<evidence type="ECO:0000313" key="3">
    <source>
        <dbReference type="Proteomes" id="UP000236488"/>
    </source>
</evidence>
<keyword evidence="3" id="KW-1185">Reference proteome</keyword>
<comment type="caution">
    <text evidence="2">The sequence shown here is derived from an EMBL/GenBank/DDBJ whole genome shotgun (WGS) entry which is preliminary data.</text>
</comment>